<dbReference type="AlphaFoldDB" id="A0A9X3Z817"/>
<dbReference type="InterPro" id="IPR003788">
    <property type="entry name" value="NDUFAF7"/>
</dbReference>
<dbReference type="InterPro" id="IPR038375">
    <property type="entry name" value="NDUFAF7_sf"/>
</dbReference>
<keyword evidence="2" id="KW-0808">Transferase</keyword>
<dbReference type="Gene3D" id="3.40.50.12710">
    <property type="match status" value="1"/>
</dbReference>
<name>A0A9X3Z817_9PROT</name>
<reference evidence="3" key="2">
    <citation type="journal article" date="2023" name="Syst. Appl. Microbiol.">
        <title>Govania unica gen. nov., sp. nov., a rare biosphere bacterium that represents a novel family in the class Alphaproteobacteria.</title>
        <authorList>
            <person name="Vandamme P."/>
            <person name="Peeters C."/>
            <person name="Hettiarachchi A."/>
            <person name="Cnockaert M."/>
            <person name="Carlier A."/>
        </authorList>
    </citation>
    <scope>NUCLEOTIDE SEQUENCE</scope>
    <source>
        <strain evidence="3">LMG 31809</strain>
    </source>
</reference>
<reference evidence="3" key="1">
    <citation type="submission" date="2022-08" db="EMBL/GenBank/DDBJ databases">
        <authorList>
            <person name="Vandamme P."/>
            <person name="Hettiarachchi A."/>
            <person name="Peeters C."/>
            <person name="Cnockaert M."/>
            <person name="Carlier A."/>
        </authorList>
    </citation>
    <scope>NUCLEOTIDE SEQUENCE</scope>
    <source>
        <strain evidence="3">LMG 31809</strain>
    </source>
</reference>
<comment type="caution">
    <text evidence="3">The sequence shown here is derived from an EMBL/GenBank/DDBJ whole genome shotgun (WGS) entry which is preliminary data.</text>
</comment>
<dbReference type="PANTHER" id="PTHR12049:SF7">
    <property type="entry name" value="PROTEIN ARGININE METHYLTRANSFERASE NDUFAF7, MITOCHONDRIAL"/>
    <property type="match status" value="1"/>
</dbReference>
<sequence length="373" mass="39197">MTASSMTPLAQRLIADIRGAGPMPVASFMAAALGDPVHGYYMTRDPFGARGDFITAPEVSQMFGEIIGLWVASEWQAMGSPPQVTLLELGPGRGTLMADALRALRVLPACREALSVRLVEMSPELMARQRDALKDVANIHWHASAADALAASGDSPVILLANEFLDALPIHQLVMTADGWRERLVDATPGGKLDWTLAINPTPLEALIPPSLSNAHAGALFELCPAALTLAGDLARHIKAHGGSALFIDYGHERPGYGDTLQALKSNNFADALTEPGEADLTAHVDFSALGNAAKDAGLAVAGPISQGRFLLGLGIRARAERLTNASPARAAEIATALTRLTAAEEMGTLFKVMALRHPDLPPSAGFAPEGES</sequence>
<dbReference type="GO" id="GO:0035243">
    <property type="term" value="F:protein-arginine omega-N symmetric methyltransferase activity"/>
    <property type="evidence" value="ECO:0007669"/>
    <property type="project" value="TreeGrafter"/>
</dbReference>
<dbReference type="InterPro" id="IPR029063">
    <property type="entry name" value="SAM-dependent_MTases_sf"/>
</dbReference>
<organism evidence="3 4">
    <name type="scientific">Govanella unica</name>
    <dbReference type="NCBI Taxonomy" id="2975056"/>
    <lineage>
        <taxon>Bacteria</taxon>
        <taxon>Pseudomonadati</taxon>
        <taxon>Pseudomonadota</taxon>
        <taxon>Alphaproteobacteria</taxon>
        <taxon>Emcibacterales</taxon>
        <taxon>Govanellaceae</taxon>
        <taxon>Govanella</taxon>
    </lineage>
</organism>
<dbReference type="GO" id="GO:0032259">
    <property type="term" value="P:methylation"/>
    <property type="evidence" value="ECO:0007669"/>
    <property type="project" value="UniProtKB-KW"/>
</dbReference>
<dbReference type="RefSeq" id="WP_274944484.1">
    <property type="nucleotide sequence ID" value="NZ_JANWOI010000004.1"/>
</dbReference>
<dbReference type="Pfam" id="PF02636">
    <property type="entry name" value="Methyltransf_28"/>
    <property type="match status" value="1"/>
</dbReference>
<keyword evidence="4" id="KW-1185">Reference proteome</keyword>
<accession>A0A9X3Z817</accession>
<evidence type="ECO:0000313" key="3">
    <source>
        <dbReference type="EMBL" id="MDA5194777.1"/>
    </source>
</evidence>
<dbReference type="EMBL" id="JANWOI010000004">
    <property type="protein sequence ID" value="MDA5194777.1"/>
    <property type="molecule type" value="Genomic_DNA"/>
</dbReference>
<evidence type="ECO:0000313" key="4">
    <source>
        <dbReference type="Proteomes" id="UP001141619"/>
    </source>
</evidence>
<keyword evidence="1 3" id="KW-0489">Methyltransferase</keyword>
<dbReference type="Proteomes" id="UP001141619">
    <property type="component" value="Unassembled WGS sequence"/>
</dbReference>
<proteinExistence type="predicted"/>
<dbReference type="PANTHER" id="PTHR12049">
    <property type="entry name" value="PROTEIN ARGININE METHYLTRANSFERASE NDUFAF7, MITOCHONDRIAL"/>
    <property type="match status" value="1"/>
</dbReference>
<gene>
    <name evidence="3" type="ORF">NYP16_12525</name>
</gene>
<protein>
    <submittedName>
        <fullName evidence="3">Class I SAM-dependent methyltransferase</fullName>
    </submittedName>
</protein>
<evidence type="ECO:0000256" key="2">
    <source>
        <dbReference type="ARBA" id="ARBA00022679"/>
    </source>
</evidence>
<dbReference type="SUPFAM" id="SSF53335">
    <property type="entry name" value="S-adenosyl-L-methionine-dependent methyltransferases"/>
    <property type="match status" value="1"/>
</dbReference>
<evidence type="ECO:0000256" key="1">
    <source>
        <dbReference type="ARBA" id="ARBA00022603"/>
    </source>
</evidence>